<name>A0A1E3W8D1_9HYPH</name>
<protein>
    <recommendedName>
        <fullName evidence="3">CSD domain-containing protein</fullName>
    </recommendedName>
</protein>
<dbReference type="AlphaFoldDB" id="A0A1E3W8D1"/>
<evidence type="ECO:0000256" key="2">
    <source>
        <dbReference type="ARBA" id="ARBA00022490"/>
    </source>
</evidence>
<dbReference type="InterPro" id="IPR002059">
    <property type="entry name" value="CSP_DNA-bd"/>
</dbReference>
<evidence type="ECO:0000256" key="1">
    <source>
        <dbReference type="ARBA" id="ARBA00004496"/>
    </source>
</evidence>
<dbReference type="RefSeq" id="WP_069624726.1">
    <property type="nucleotide sequence ID" value="NZ_LPWD01000415.1"/>
</dbReference>
<accession>A0A1E3W8D1</accession>
<keyword evidence="5" id="KW-1185">Reference proteome</keyword>
<dbReference type="Pfam" id="PF00313">
    <property type="entry name" value="CSD"/>
    <property type="match status" value="1"/>
</dbReference>
<dbReference type="GO" id="GO:0005829">
    <property type="term" value="C:cytosol"/>
    <property type="evidence" value="ECO:0007669"/>
    <property type="project" value="UniProtKB-ARBA"/>
</dbReference>
<comment type="subcellular location">
    <subcellularLocation>
        <location evidence="1">Cytoplasm</location>
    </subcellularLocation>
</comment>
<gene>
    <name evidence="4" type="ORF">AUC71_02400</name>
</gene>
<sequence>MKTGTVKHWNRQRGFGFIRTDQGEEFFAHATCLMLARDFLDVGEAVIFETEPSERGGERAINVELAG</sequence>
<evidence type="ECO:0000259" key="3">
    <source>
        <dbReference type="PROSITE" id="PS51857"/>
    </source>
</evidence>
<dbReference type="SUPFAM" id="SSF50249">
    <property type="entry name" value="Nucleic acid-binding proteins"/>
    <property type="match status" value="1"/>
</dbReference>
<dbReference type="PIRSF" id="PIRSF002599">
    <property type="entry name" value="Cold_shock_A"/>
    <property type="match status" value="1"/>
</dbReference>
<comment type="caution">
    <text evidence="4">The sequence shown here is derived from an EMBL/GenBank/DDBJ whole genome shotgun (WGS) entry which is preliminary data.</text>
</comment>
<dbReference type="PRINTS" id="PR00050">
    <property type="entry name" value="COLDSHOCK"/>
</dbReference>
<dbReference type="PROSITE" id="PS51857">
    <property type="entry name" value="CSD_2"/>
    <property type="match status" value="1"/>
</dbReference>
<dbReference type="InterPro" id="IPR011129">
    <property type="entry name" value="CSD"/>
</dbReference>
<reference evidence="4 5" key="1">
    <citation type="journal article" date="2016" name="Environ. Microbiol.">
        <title>New Methyloceanibacter diversity from North Sea sediments includes methanotroph containing solely the soluble methane monooxygenase.</title>
        <authorList>
            <person name="Vekeman B."/>
            <person name="Kerckhof F.M."/>
            <person name="Cremers G."/>
            <person name="de Vos P."/>
            <person name="Vandamme P."/>
            <person name="Boon N."/>
            <person name="Op den Camp H.J."/>
            <person name="Heylen K."/>
        </authorList>
    </citation>
    <scope>NUCLEOTIDE SEQUENCE [LARGE SCALE GENOMIC DNA]</scope>
    <source>
        <strain evidence="4 5">R-67177</strain>
    </source>
</reference>
<dbReference type="InterPro" id="IPR012340">
    <property type="entry name" value="NA-bd_OB-fold"/>
</dbReference>
<dbReference type="SMART" id="SM00357">
    <property type="entry name" value="CSP"/>
    <property type="match status" value="1"/>
</dbReference>
<dbReference type="Proteomes" id="UP000095042">
    <property type="component" value="Unassembled WGS sequence"/>
</dbReference>
<dbReference type="EMBL" id="LPWD01000415">
    <property type="protein sequence ID" value="ODS02078.1"/>
    <property type="molecule type" value="Genomic_DNA"/>
</dbReference>
<dbReference type="OrthoDB" id="8253501at2"/>
<keyword evidence="2" id="KW-0963">Cytoplasm</keyword>
<organism evidence="4 5">
    <name type="scientific">Methyloceanibacter marginalis</name>
    <dbReference type="NCBI Taxonomy" id="1774971"/>
    <lineage>
        <taxon>Bacteria</taxon>
        <taxon>Pseudomonadati</taxon>
        <taxon>Pseudomonadota</taxon>
        <taxon>Alphaproteobacteria</taxon>
        <taxon>Hyphomicrobiales</taxon>
        <taxon>Hyphomicrobiaceae</taxon>
        <taxon>Methyloceanibacter</taxon>
    </lineage>
</organism>
<dbReference type="InterPro" id="IPR012156">
    <property type="entry name" value="Cold_shock_CspA"/>
</dbReference>
<dbReference type="GO" id="GO:0003676">
    <property type="term" value="F:nucleic acid binding"/>
    <property type="evidence" value="ECO:0007669"/>
    <property type="project" value="InterPro"/>
</dbReference>
<evidence type="ECO:0000313" key="4">
    <source>
        <dbReference type="EMBL" id="ODS02078.1"/>
    </source>
</evidence>
<feature type="domain" description="CSD" evidence="3">
    <location>
        <begin position="1"/>
        <end position="65"/>
    </location>
</feature>
<evidence type="ECO:0000313" key="5">
    <source>
        <dbReference type="Proteomes" id="UP000095042"/>
    </source>
</evidence>
<dbReference type="Gene3D" id="2.40.50.140">
    <property type="entry name" value="Nucleic acid-binding proteins"/>
    <property type="match status" value="1"/>
</dbReference>
<proteinExistence type="predicted"/>